<proteinExistence type="predicted"/>
<name>A0A8B6CK02_MYTGA</name>
<dbReference type="AlphaFoldDB" id="A0A8B6CK02"/>
<keyword evidence="5" id="KW-1185">Reference proteome</keyword>
<feature type="domain" description="B box-type" evidence="3">
    <location>
        <begin position="4"/>
        <end position="51"/>
    </location>
</feature>
<dbReference type="PANTHER" id="PTHR25462">
    <property type="entry name" value="BONUS, ISOFORM C-RELATED"/>
    <property type="match status" value="1"/>
</dbReference>
<feature type="coiled-coil region" evidence="2">
    <location>
        <begin position="108"/>
        <end position="135"/>
    </location>
</feature>
<reference evidence="4" key="1">
    <citation type="submission" date="2018-11" db="EMBL/GenBank/DDBJ databases">
        <authorList>
            <person name="Alioto T."/>
            <person name="Alioto T."/>
        </authorList>
    </citation>
    <scope>NUCLEOTIDE SEQUENCE</scope>
</reference>
<evidence type="ECO:0000313" key="4">
    <source>
        <dbReference type="EMBL" id="VDI05744.1"/>
    </source>
</evidence>
<dbReference type="PANTHER" id="PTHR25462:SF296">
    <property type="entry name" value="MEIOTIC P26, ISOFORM F"/>
    <property type="match status" value="1"/>
</dbReference>
<keyword evidence="2" id="KW-0175">Coiled coil</keyword>
<evidence type="ECO:0000259" key="3">
    <source>
        <dbReference type="PROSITE" id="PS50119"/>
    </source>
</evidence>
<accession>A0A8B6CK02</accession>
<evidence type="ECO:0000256" key="1">
    <source>
        <dbReference type="PROSITE-ProRule" id="PRU00024"/>
    </source>
</evidence>
<dbReference type="PROSITE" id="PS50119">
    <property type="entry name" value="ZF_BBOX"/>
    <property type="match status" value="2"/>
</dbReference>
<dbReference type="EMBL" id="UYJE01001856">
    <property type="protein sequence ID" value="VDI05744.1"/>
    <property type="molecule type" value="Genomic_DNA"/>
</dbReference>
<dbReference type="OrthoDB" id="5800423at2759"/>
<feature type="non-terminal residue" evidence="4">
    <location>
        <position position="266"/>
    </location>
</feature>
<organism evidence="4 5">
    <name type="scientific">Mytilus galloprovincialis</name>
    <name type="common">Mediterranean mussel</name>
    <dbReference type="NCBI Taxonomy" id="29158"/>
    <lineage>
        <taxon>Eukaryota</taxon>
        <taxon>Metazoa</taxon>
        <taxon>Spiralia</taxon>
        <taxon>Lophotrochozoa</taxon>
        <taxon>Mollusca</taxon>
        <taxon>Bivalvia</taxon>
        <taxon>Autobranchia</taxon>
        <taxon>Pteriomorphia</taxon>
        <taxon>Mytilida</taxon>
        <taxon>Mytiloidea</taxon>
        <taxon>Mytilidae</taxon>
        <taxon>Mytilinae</taxon>
        <taxon>Mytilus</taxon>
    </lineage>
</organism>
<sequence length="266" mass="31210">MAQIPSRKCDACKGETIYTAKVYCEECEQSLCKGCNDFHDRFCKDHHVFDINKAGNRMFKAKPVCEFHKKKFLFFCSTCKCLTCDECMTSSHNGHTTDTIKKSVDAYRVNAKETNENLKAKVEIVQRTLETIKTKQTHQITSDFDSYIKKVEKTCRDIYGIVDHTKKIHMTAASDFQTNEKEDLDRKRVFFQRQYDESSGILLQIDNLLQESHDVTFFTEWKRLKTDVQNLTEIDQTLQNPKRIESFNEDNFMKTVMEDIDKRLTR</sequence>
<dbReference type="CDD" id="cd19757">
    <property type="entry name" value="Bbox1"/>
    <property type="match status" value="1"/>
</dbReference>
<evidence type="ECO:0000256" key="2">
    <source>
        <dbReference type="SAM" id="Coils"/>
    </source>
</evidence>
<dbReference type="InterPro" id="IPR047153">
    <property type="entry name" value="TRIM45/56/19-like"/>
</dbReference>
<dbReference type="Gene3D" id="3.30.160.60">
    <property type="entry name" value="Classic Zinc Finger"/>
    <property type="match status" value="1"/>
</dbReference>
<dbReference type="SUPFAM" id="SSF57845">
    <property type="entry name" value="B-box zinc-binding domain"/>
    <property type="match status" value="1"/>
</dbReference>
<keyword evidence="1" id="KW-0862">Zinc</keyword>
<dbReference type="GO" id="GO:0008270">
    <property type="term" value="F:zinc ion binding"/>
    <property type="evidence" value="ECO:0007669"/>
    <property type="project" value="UniProtKB-KW"/>
</dbReference>
<gene>
    <name evidence="4" type="ORF">MGAL_10B086877</name>
</gene>
<protein>
    <recommendedName>
        <fullName evidence="3">B box-type domain-containing protein</fullName>
    </recommendedName>
</protein>
<dbReference type="Proteomes" id="UP000596742">
    <property type="component" value="Unassembled WGS sequence"/>
</dbReference>
<evidence type="ECO:0000313" key="5">
    <source>
        <dbReference type="Proteomes" id="UP000596742"/>
    </source>
</evidence>
<comment type="caution">
    <text evidence="4">The sequence shown here is derived from an EMBL/GenBank/DDBJ whole genome shotgun (WGS) entry which is preliminary data.</text>
</comment>
<dbReference type="Pfam" id="PF00643">
    <property type="entry name" value="zf-B_box"/>
    <property type="match status" value="1"/>
</dbReference>
<dbReference type="InterPro" id="IPR000315">
    <property type="entry name" value="Znf_B-box"/>
</dbReference>
<keyword evidence="1" id="KW-0863">Zinc-finger</keyword>
<feature type="domain" description="B box-type" evidence="3">
    <location>
        <begin position="60"/>
        <end position="100"/>
    </location>
</feature>
<keyword evidence="1" id="KW-0479">Metal-binding</keyword>
<dbReference type="SMART" id="SM00336">
    <property type="entry name" value="BBOX"/>
    <property type="match status" value="2"/>
</dbReference>